<dbReference type="GO" id="GO:0005886">
    <property type="term" value="C:plasma membrane"/>
    <property type="evidence" value="ECO:0007669"/>
    <property type="project" value="TreeGrafter"/>
</dbReference>
<feature type="transmembrane region" description="Helical" evidence="1">
    <location>
        <begin position="369"/>
        <end position="389"/>
    </location>
</feature>
<keyword evidence="1" id="KW-1133">Transmembrane helix</keyword>
<dbReference type="GO" id="GO:0042910">
    <property type="term" value="F:xenobiotic transmembrane transporter activity"/>
    <property type="evidence" value="ECO:0007669"/>
    <property type="project" value="TreeGrafter"/>
</dbReference>
<name>A0A2M8W489_9RHOB</name>
<feature type="transmembrane region" description="Helical" evidence="1">
    <location>
        <begin position="888"/>
        <end position="912"/>
    </location>
</feature>
<evidence type="ECO:0000313" key="2">
    <source>
        <dbReference type="EMBL" id="PJI85741.1"/>
    </source>
</evidence>
<feature type="transmembrane region" description="Helical" evidence="1">
    <location>
        <begin position="395"/>
        <end position="420"/>
    </location>
</feature>
<dbReference type="Gene3D" id="3.30.70.1320">
    <property type="entry name" value="Multidrug efflux transporter AcrB pore domain like"/>
    <property type="match status" value="1"/>
</dbReference>
<protein>
    <submittedName>
        <fullName evidence="2">HAE1 family hydrophobic/amphiphilic exporter-1</fullName>
    </submittedName>
</protein>
<dbReference type="AlphaFoldDB" id="A0A2M8W489"/>
<gene>
    <name evidence="2" type="ORF">BC777_2087</name>
</gene>
<keyword evidence="1" id="KW-0472">Membrane</keyword>
<accession>A0A2M8W489</accession>
<dbReference type="SUPFAM" id="SSF82866">
    <property type="entry name" value="Multidrug efflux transporter AcrB transmembrane domain"/>
    <property type="match status" value="2"/>
</dbReference>
<feature type="transmembrane region" description="Helical" evidence="1">
    <location>
        <begin position="861"/>
        <end position="881"/>
    </location>
</feature>
<comment type="caution">
    <text evidence="2">The sequence shown here is derived from an EMBL/GenBank/DDBJ whole genome shotgun (WGS) entry which is preliminary data.</text>
</comment>
<dbReference type="PANTHER" id="PTHR32063:SF14">
    <property type="entry name" value="BLL4319 PROTEIN"/>
    <property type="match status" value="1"/>
</dbReference>
<dbReference type="Gene3D" id="1.20.1640.10">
    <property type="entry name" value="Multidrug efflux transporter AcrB transmembrane domain"/>
    <property type="match status" value="2"/>
</dbReference>
<keyword evidence="1" id="KW-0812">Transmembrane</keyword>
<keyword evidence="3" id="KW-1185">Reference proteome</keyword>
<feature type="transmembrane region" description="Helical" evidence="1">
    <location>
        <begin position="960"/>
        <end position="979"/>
    </location>
</feature>
<dbReference type="SUPFAM" id="SSF82693">
    <property type="entry name" value="Multidrug efflux transporter AcrB pore domain, PN1, PN2, PC1 and PC2 subdomains"/>
    <property type="match status" value="4"/>
</dbReference>
<evidence type="ECO:0000313" key="3">
    <source>
        <dbReference type="Proteomes" id="UP000228531"/>
    </source>
</evidence>
<organism evidence="2 3">
    <name type="scientific">Yoonia maricola</name>
    <dbReference type="NCBI Taxonomy" id="420999"/>
    <lineage>
        <taxon>Bacteria</taxon>
        <taxon>Pseudomonadati</taxon>
        <taxon>Pseudomonadota</taxon>
        <taxon>Alphaproteobacteria</taxon>
        <taxon>Rhodobacterales</taxon>
        <taxon>Paracoccaceae</taxon>
        <taxon>Yoonia</taxon>
    </lineage>
</organism>
<dbReference type="Gene3D" id="3.30.70.1430">
    <property type="entry name" value="Multidrug efflux transporter AcrB pore domain"/>
    <property type="match status" value="2"/>
</dbReference>
<feature type="transmembrane region" description="Helical" evidence="1">
    <location>
        <begin position="991"/>
        <end position="1014"/>
    </location>
</feature>
<feature type="transmembrane region" description="Helical" evidence="1">
    <location>
        <begin position="343"/>
        <end position="362"/>
    </location>
</feature>
<feature type="transmembrane region" description="Helical" evidence="1">
    <location>
        <begin position="918"/>
        <end position="939"/>
    </location>
</feature>
<dbReference type="PANTHER" id="PTHR32063">
    <property type="match status" value="1"/>
</dbReference>
<dbReference type="PRINTS" id="PR00702">
    <property type="entry name" value="ACRIFLAVINRP"/>
</dbReference>
<dbReference type="Proteomes" id="UP000228531">
    <property type="component" value="Unassembled WGS sequence"/>
</dbReference>
<dbReference type="Gene3D" id="3.30.2090.10">
    <property type="entry name" value="Multidrug efflux transporter AcrB TolC docking domain, DN and DC subdomains"/>
    <property type="match status" value="2"/>
</dbReference>
<feature type="transmembrane region" description="Helical" evidence="1">
    <location>
        <begin position="532"/>
        <end position="554"/>
    </location>
</feature>
<reference evidence="2 3" key="1">
    <citation type="submission" date="2017-11" db="EMBL/GenBank/DDBJ databases">
        <title>Genomic Encyclopedia of Archaeal and Bacterial Type Strains, Phase II (KMG-II): From Individual Species to Whole Genera.</title>
        <authorList>
            <person name="Goeker M."/>
        </authorList>
    </citation>
    <scope>NUCLEOTIDE SEQUENCE [LARGE SCALE GENOMIC DNA]</scope>
    <source>
        <strain evidence="2 3">DSM 29128</strain>
    </source>
</reference>
<dbReference type="SUPFAM" id="SSF82714">
    <property type="entry name" value="Multidrug efflux transporter AcrB TolC docking domain, DN and DC subdomains"/>
    <property type="match status" value="2"/>
</dbReference>
<feature type="transmembrane region" description="Helical" evidence="1">
    <location>
        <begin position="25"/>
        <end position="47"/>
    </location>
</feature>
<feature type="transmembrane region" description="Helical" evidence="1">
    <location>
        <begin position="472"/>
        <end position="495"/>
    </location>
</feature>
<sequence>MAHQNPAASASNTSDMTALFVRRPVLAIVVNMLIFVGGLAALSGVAVRELPEVDSPTISISTSYSGASAETMDQEVTSIIESAAAQVSGVKSMSSSSSYEDSRVTVEFTTSTDLNVAASDLRDEVSRITNSLPDEIDDDPSIVKADADSQPIIRLAVTSATMEIDALTDLVDDEIVDQLSAVEGVADVEVYGEREQTFLIDIDQAQMATRGLTIADLTDALDDVALDVPAGSLESSRQDFTVRATAGLQTPEEFEQLIIADDIRLADIAVVSLGPDEESSALRANGNTGIGMGIIRQAGSNTLSISNAVDDVVEGLNDTLPDDVQVDVTSDDAVFISGAITEVLKSLGLAIAIVVGVIYVFLLNARATLIPALTLPVALVGTVGGIWLAGFSINIITLLALVLATGMVVDDAIVVLENIVKKRDAGMPARAAAVRGTREVFFAVITTTATLAAVFVPLSFLPGTSGGLFREFGYVLAIAVTLSSFVALSLCPMLASRLLSGKPRSEGPINNGPVARFGAACRNSYAAILRACLAAPMVVLAVAILFAGTAFVTYGTLDEELTPPEDRAVALLRVSAPEGVSLAYTDSQQRQIEALLQPFRDSGEVEYIFSIAGRGGSNEGFMVMTLAPWEDRARGQDEIVAEMNQLIGSVNGVRAFVIQPNSLGIRGGGEGLRMAITGKDYDVLSEAANALRDALEQDPDMGRVQISYETTQPQIRINIDRERADDLGIDITGLSGAMQAFLDGDEVSEVFIDGNAVPVKLISTANPIDDPTDLENIFLQASDERMVPMSSIVSMEELAVAPSLDREEQLRAIVITAELSDGLALRDGIERLEAAAAPILPPGTGLIPLSEAATLDETSSGLGMVFGFAIVIVILVLAAQFESFVSSLIIVGTVPLGLACAIYALAFTGISLNVYSQIGLVLLVGIMAKNGILIVEFANQLRNEGLSVIEAAEQAALQRLRPVLMTMISTVLGGVPLVLSTGAGAEARVSLGWVIVGGLGLATLATLFVTPVVYKLLAGFSKPQAEEMRRLDAELAA</sequence>
<feature type="transmembrane region" description="Helical" evidence="1">
    <location>
        <begin position="440"/>
        <end position="460"/>
    </location>
</feature>
<dbReference type="EMBL" id="PGTY01000002">
    <property type="protein sequence ID" value="PJI85741.1"/>
    <property type="molecule type" value="Genomic_DNA"/>
</dbReference>
<dbReference type="Pfam" id="PF00873">
    <property type="entry name" value="ACR_tran"/>
    <property type="match status" value="1"/>
</dbReference>
<proteinExistence type="predicted"/>
<dbReference type="InterPro" id="IPR001036">
    <property type="entry name" value="Acrflvin-R"/>
</dbReference>
<evidence type="ECO:0000256" key="1">
    <source>
        <dbReference type="SAM" id="Phobius"/>
    </source>
</evidence>
<dbReference type="InterPro" id="IPR027463">
    <property type="entry name" value="AcrB_DN_DC_subdom"/>
</dbReference>
<dbReference type="Gene3D" id="3.30.70.1440">
    <property type="entry name" value="Multidrug efflux transporter AcrB pore domain"/>
    <property type="match status" value="1"/>
</dbReference>